<feature type="region of interest" description="Disordered" evidence="1">
    <location>
        <begin position="191"/>
        <end position="225"/>
    </location>
</feature>
<reference evidence="2" key="1">
    <citation type="submission" date="2023-08" db="EMBL/GenBank/DDBJ databases">
        <authorList>
            <person name="Chen Y."/>
            <person name="Shah S."/>
            <person name="Dougan E. K."/>
            <person name="Thang M."/>
            <person name="Chan C."/>
        </authorList>
    </citation>
    <scope>NUCLEOTIDE SEQUENCE</scope>
</reference>
<dbReference type="EMBL" id="CAUJNA010000742">
    <property type="protein sequence ID" value="CAJ1380727.1"/>
    <property type="molecule type" value="Genomic_DNA"/>
</dbReference>
<name>A0AA36I480_9DINO</name>
<evidence type="ECO:0000313" key="3">
    <source>
        <dbReference type="Proteomes" id="UP001178507"/>
    </source>
</evidence>
<gene>
    <name evidence="2" type="ORF">EVOR1521_LOCUS8597</name>
</gene>
<sequence length="225" mass="24138">EAGLRRVDALARELRSEAEASEKSSAQRMAAVEVNVGNDMKRLRSMMSNFVGQLETMQVELSQLALARLEPRVKALEDKGGTKGGHDVDSESTTDTGKTRSMTDPDVSSASNWLSTLSKVVSGLSPGNTSTPRKEQLRQGLKDKLNVIASSVHQVLGALDGEDAESALSDSQSGSVTVPLPLRPAGTLEKQLTQQLEESRSSSRLAPVSESPRWKGAAPFHGREE</sequence>
<dbReference type="AlphaFoldDB" id="A0AA36I480"/>
<accession>A0AA36I480</accession>
<feature type="non-terminal residue" evidence="2">
    <location>
        <position position="225"/>
    </location>
</feature>
<feature type="non-terminal residue" evidence="2">
    <location>
        <position position="1"/>
    </location>
</feature>
<protein>
    <submittedName>
        <fullName evidence="2">Uncharacterized protein</fullName>
    </submittedName>
</protein>
<feature type="region of interest" description="Disordered" evidence="1">
    <location>
        <begin position="76"/>
        <end position="110"/>
    </location>
</feature>
<comment type="caution">
    <text evidence="2">The sequence shown here is derived from an EMBL/GenBank/DDBJ whole genome shotgun (WGS) entry which is preliminary data.</text>
</comment>
<feature type="compositionally biased region" description="Basic and acidic residues" evidence="1">
    <location>
        <begin position="76"/>
        <end position="89"/>
    </location>
</feature>
<proteinExistence type="predicted"/>
<dbReference type="Proteomes" id="UP001178507">
    <property type="component" value="Unassembled WGS sequence"/>
</dbReference>
<organism evidence="2 3">
    <name type="scientific">Effrenium voratum</name>
    <dbReference type="NCBI Taxonomy" id="2562239"/>
    <lineage>
        <taxon>Eukaryota</taxon>
        <taxon>Sar</taxon>
        <taxon>Alveolata</taxon>
        <taxon>Dinophyceae</taxon>
        <taxon>Suessiales</taxon>
        <taxon>Symbiodiniaceae</taxon>
        <taxon>Effrenium</taxon>
    </lineage>
</organism>
<evidence type="ECO:0000256" key="1">
    <source>
        <dbReference type="SAM" id="MobiDB-lite"/>
    </source>
</evidence>
<keyword evidence="3" id="KW-1185">Reference proteome</keyword>
<evidence type="ECO:0000313" key="2">
    <source>
        <dbReference type="EMBL" id="CAJ1380727.1"/>
    </source>
</evidence>